<organism evidence="6 7">
    <name type="scientific">Bosea spartocytisi</name>
    <dbReference type="NCBI Taxonomy" id="2773451"/>
    <lineage>
        <taxon>Bacteria</taxon>
        <taxon>Pseudomonadati</taxon>
        <taxon>Pseudomonadota</taxon>
        <taxon>Alphaproteobacteria</taxon>
        <taxon>Hyphomicrobiales</taxon>
        <taxon>Boseaceae</taxon>
        <taxon>Bosea</taxon>
    </lineage>
</organism>
<dbReference type="PANTHER" id="PTHR23407:SF1">
    <property type="entry name" value="5-FORMYLTETRAHYDROFOLATE CYCLO-LIGASE"/>
    <property type="match status" value="1"/>
</dbReference>
<evidence type="ECO:0000313" key="6">
    <source>
        <dbReference type="EMBL" id="MBD3848721.1"/>
    </source>
</evidence>
<feature type="binding site" evidence="4">
    <location>
        <position position="64"/>
    </location>
    <ligand>
        <name>substrate</name>
    </ligand>
</feature>
<dbReference type="InterPro" id="IPR002698">
    <property type="entry name" value="FTHF_cligase"/>
</dbReference>
<accession>A0A927ECG3</accession>
<feature type="binding site" evidence="4">
    <location>
        <begin position="137"/>
        <end position="145"/>
    </location>
    <ligand>
        <name>ATP</name>
        <dbReference type="ChEBI" id="CHEBI:30616"/>
    </ligand>
</feature>
<name>A0A927ECG3_9HYPH</name>
<dbReference type="NCBIfam" id="TIGR02727">
    <property type="entry name" value="MTHFS_bact"/>
    <property type="match status" value="1"/>
</dbReference>
<keyword evidence="7" id="KW-1185">Reference proteome</keyword>
<proteinExistence type="inferred from homology"/>
<dbReference type="InterPro" id="IPR024185">
    <property type="entry name" value="FTHF_cligase-like_sf"/>
</dbReference>
<evidence type="ECO:0000256" key="5">
    <source>
        <dbReference type="RuleBase" id="RU361279"/>
    </source>
</evidence>
<dbReference type="Gene3D" id="3.40.50.10420">
    <property type="entry name" value="NagB/RpiA/CoA transferase-like"/>
    <property type="match status" value="1"/>
</dbReference>
<dbReference type="EC" id="6.3.3.2" evidence="5"/>
<dbReference type="Pfam" id="PF01812">
    <property type="entry name" value="5-FTHF_cyc-lig"/>
    <property type="match status" value="1"/>
</dbReference>
<dbReference type="PIRSF" id="PIRSF006806">
    <property type="entry name" value="FTHF_cligase"/>
    <property type="match status" value="1"/>
</dbReference>
<evidence type="ECO:0000256" key="3">
    <source>
        <dbReference type="ARBA" id="ARBA00022840"/>
    </source>
</evidence>
<comment type="cofactor">
    <cofactor evidence="5">
        <name>Mg(2+)</name>
        <dbReference type="ChEBI" id="CHEBI:18420"/>
    </cofactor>
</comment>
<dbReference type="SUPFAM" id="SSF100950">
    <property type="entry name" value="NagB/RpiA/CoA transferase-like"/>
    <property type="match status" value="1"/>
</dbReference>
<evidence type="ECO:0000256" key="1">
    <source>
        <dbReference type="ARBA" id="ARBA00010638"/>
    </source>
</evidence>
<dbReference type="Proteomes" id="UP000619295">
    <property type="component" value="Unassembled WGS sequence"/>
</dbReference>
<keyword evidence="3 4" id="KW-0067">ATP-binding</keyword>
<dbReference type="PANTHER" id="PTHR23407">
    <property type="entry name" value="ATPASE INHIBITOR/5-FORMYLTETRAHYDROFOLATE CYCLO-LIGASE"/>
    <property type="match status" value="1"/>
</dbReference>
<keyword evidence="5" id="KW-0460">Magnesium</keyword>
<comment type="catalytic activity">
    <reaction evidence="5">
        <text>(6S)-5-formyl-5,6,7,8-tetrahydrofolate + ATP = (6R)-5,10-methenyltetrahydrofolate + ADP + phosphate</text>
        <dbReference type="Rhea" id="RHEA:10488"/>
        <dbReference type="ChEBI" id="CHEBI:30616"/>
        <dbReference type="ChEBI" id="CHEBI:43474"/>
        <dbReference type="ChEBI" id="CHEBI:57455"/>
        <dbReference type="ChEBI" id="CHEBI:57457"/>
        <dbReference type="ChEBI" id="CHEBI:456216"/>
        <dbReference type="EC" id="6.3.3.2"/>
    </reaction>
</comment>
<comment type="caution">
    <text evidence="6">The sequence shown here is derived from an EMBL/GenBank/DDBJ whole genome shotgun (WGS) entry which is preliminary data.</text>
</comment>
<evidence type="ECO:0000256" key="4">
    <source>
        <dbReference type="PIRSR" id="PIRSR006806-1"/>
    </source>
</evidence>
<keyword evidence="6" id="KW-0436">Ligase</keyword>
<evidence type="ECO:0000313" key="7">
    <source>
        <dbReference type="Proteomes" id="UP000619295"/>
    </source>
</evidence>
<dbReference type="GO" id="GO:0035999">
    <property type="term" value="P:tetrahydrofolate interconversion"/>
    <property type="evidence" value="ECO:0007669"/>
    <property type="project" value="TreeGrafter"/>
</dbReference>
<dbReference type="InterPro" id="IPR037171">
    <property type="entry name" value="NagB/RpiA_transferase-like"/>
</dbReference>
<dbReference type="GO" id="GO:0005524">
    <property type="term" value="F:ATP binding"/>
    <property type="evidence" value="ECO:0007669"/>
    <property type="project" value="UniProtKB-KW"/>
</dbReference>
<dbReference type="EMBL" id="JACXWY010000022">
    <property type="protein sequence ID" value="MBD3848721.1"/>
    <property type="molecule type" value="Genomic_DNA"/>
</dbReference>
<dbReference type="RefSeq" id="WP_133564878.1">
    <property type="nucleotide sequence ID" value="NZ_JAOAOR010000007.1"/>
</dbReference>
<evidence type="ECO:0000256" key="2">
    <source>
        <dbReference type="ARBA" id="ARBA00022741"/>
    </source>
</evidence>
<reference evidence="6" key="1">
    <citation type="submission" date="2020-09" db="EMBL/GenBank/DDBJ databases">
        <title>Bosea spartocytisi sp. nov. a root nodule endophyte of Spartocytisus supranubius in the high mountain ecosystem fo the Teide National Park (Canary Islands, Spain).</title>
        <authorList>
            <person name="Pulido-Suarez L."/>
            <person name="Peix A."/>
            <person name="Igual J.M."/>
            <person name="Socas-Perez N."/>
            <person name="Velazquez E."/>
            <person name="Flores-Felix J.D."/>
            <person name="Leon-Barrios M."/>
        </authorList>
    </citation>
    <scope>NUCLEOTIDE SEQUENCE</scope>
    <source>
        <strain evidence="6">SSUT16</strain>
    </source>
</reference>
<protein>
    <recommendedName>
        <fullName evidence="5">5-formyltetrahydrofolate cyclo-ligase</fullName>
        <ecNumber evidence="5">6.3.3.2</ecNumber>
    </recommendedName>
</protein>
<keyword evidence="5" id="KW-0479">Metal-binding</keyword>
<keyword evidence="2 4" id="KW-0547">Nucleotide-binding</keyword>
<comment type="similarity">
    <text evidence="1 5">Belongs to the 5-formyltetrahydrofolate cyclo-ligase family.</text>
</comment>
<gene>
    <name evidence="6" type="ORF">IED13_23745</name>
</gene>
<dbReference type="GO" id="GO:0046872">
    <property type="term" value="F:metal ion binding"/>
    <property type="evidence" value="ECO:0007669"/>
    <property type="project" value="UniProtKB-KW"/>
</dbReference>
<dbReference type="GO" id="GO:0030272">
    <property type="term" value="F:5-formyltetrahydrofolate cyclo-ligase activity"/>
    <property type="evidence" value="ECO:0007669"/>
    <property type="project" value="UniProtKB-EC"/>
</dbReference>
<dbReference type="GO" id="GO:0009396">
    <property type="term" value="P:folic acid-containing compound biosynthetic process"/>
    <property type="evidence" value="ECO:0007669"/>
    <property type="project" value="TreeGrafter"/>
</dbReference>
<feature type="binding site" evidence="4">
    <location>
        <begin position="13"/>
        <end position="17"/>
    </location>
    <ligand>
        <name>ATP</name>
        <dbReference type="ChEBI" id="CHEBI:30616"/>
    </ligand>
</feature>
<dbReference type="AlphaFoldDB" id="A0A927ECG3"/>
<sequence length="192" mass="21429">MASETLPQPSAVKAALRASALARRDALEIDDRLEWDPDIAERTLALPLWNADGPVSAYWPMRSEADPRPILEELHRRGLPLCLPAIVAGRMIFRRWAPYEPIVPGGFGTLVPSPQQPEIAPRILIVPLAAFDRRGYRIGYGRGYYDRALAELGPTVSIGIAYAAQEIEAVPDQPHDRRLDWIVTERETIRCG</sequence>